<dbReference type="InterPro" id="IPR009057">
    <property type="entry name" value="Homeodomain-like_sf"/>
</dbReference>
<evidence type="ECO:0000256" key="3">
    <source>
        <dbReference type="PROSITE-ProRule" id="PRU00335"/>
    </source>
</evidence>
<evidence type="ECO:0000256" key="2">
    <source>
        <dbReference type="ARBA" id="ARBA00023125"/>
    </source>
</evidence>
<evidence type="ECO:0000313" key="6">
    <source>
        <dbReference type="Proteomes" id="UP000018895"/>
    </source>
</evidence>
<proteinExistence type="predicted"/>
<dbReference type="PRINTS" id="PR00455">
    <property type="entry name" value="HTHTETR"/>
</dbReference>
<dbReference type="InterPro" id="IPR050624">
    <property type="entry name" value="HTH-type_Tx_Regulator"/>
</dbReference>
<organism evidence="5 6">
    <name type="scientific">Halalkalibacter hemicellulosilyticusJCM 9152</name>
    <dbReference type="NCBI Taxonomy" id="1236971"/>
    <lineage>
        <taxon>Bacteria</taxon>
        <taxon>Bacillati</taxon>
        <taxon>Bacillota</taxon>
        <taxon>Bacilli</taxon>
        <taxon>Bacillales</taxon>
        <taxon>Bacillaceae</taxon>
        <taxon>Halalkalibacter</taxon>
    </lineage>
</organism>
<name>W4QHR5_9BACI</name>
<keyword evidence="2 3" id="KW-0238">DNA-binding</keyword>
<dbReference type="Proteomes" id="UP000018895">
    <property type="component" value="Unassembled WGS sequence"/>
</dbReference>
<dbReference type="PANTHER" id="PTHR43479:SF21">
    <property type="entry name" value="TRANSCRIPTIONAL REGULATOR, TETR FAMILY"/>
    <property type="match status" value="1"/>
</dbReference>
<dbReference type="Gene3D" id="1.10.357.10">
    <property type="entry name" value="Tetracycline Repressor, domain 2"/>
    <property type="match status" value="1"/>
</dbReference>
<evidence type="ECO:0000259" key="4">
    <source>
        <dbReference type="PROSITE" id="PS50977"/>
    </source>
</evidence>
<dbReference type="PROSITE" id="PS50977">
    <property type="entry name" value="HTH_TETR_2"/>
    <property type="match status" value="1"/>
</dbReference>
<dbReference type="GO" id="GO:0003677">
    <property type="term" value="F:DNA binding"/>
    <property type="evidence" value="ECO:0007669"/>
    <property type="project" value="UniProtKB-UniRule"/>
</dbReference>
<feature type="domain" description="HTH tetR-type" evidence="4">
    <location>
        <begin position="9"/>
        <end position="69"/>
    </location>
</feature>
<dbReference type="SUPFAM" id="SSF46689">
    <property type="entry name" value="Homeodomain-like"/>
    <property type="match status" value="1"/>
</dbReference>
<dbReference type="PANTHER" id="PTHR43479">
    <property type="entry name" value="ACREF/ENVCD OPERON REPRESSOR-RELATED"/>
    <property type="match status" value="1"/>
</dbReference>
<dbReference type="Pfam" id="PF00440">
    <property type="entry name" value="TetR_N"/>
    <property type="match status" value="1"/>
</dbReference>
<feature type="DNA-binding region" description="H-T-H motif" evidence="3">
    <location>
        <begin position="32"/>
        <end position="51"/>
    </location>
</feature>
<sequence length="195" mass="22902">MNGFEKRRNEKKKQIIDALTDLVGTRNLREIGVREIAERADVSPASIYNFFGSKEELTKQVFYQVTEEVFGEFQKLVDDREMPYKEKIKTFLSISTKNQEMLNNEGLKNFMFEDPDVKKYIEEFSVKRVLPLFLKVIEQGKEEGYMTHEISARAIMMYMNSLSSIMNNPEVRENLDVELRKEITHLFLYGLFGSE</sequence>
<comment type="caution">
    <text evidence="5">The sequence shown here is derived from an EMBL/GenBank/DDBJ whole genome shotgun (WGS) entry which is preliminary data.</text>
</comment>
<dbReference type="RefSeq" id="WP_035345603.1">
    <property type="nucleotide sequence ID" value="NZ_BAUU01000022.1"/>
</dbReference>
<dbReference type="STRING" id="1236971.JCM9152_3121"/>
<dbReference type="AlphaFoldDB" id="W4QHR5"/>
<accession>W4QHR5</accession>
<dbReference type="OrthoDB" id="113732at2"/>
<dbReference type="InterPro" id="IPR001647">
    <property type="entry name" value="HTH_TetR"/>
</dbReference>
<evidence type="ECO:0000256" key="1">
    <source>
        <dbReference type="ARBA" id="ARBA00022491"/>
    </source>
</evidence>
<gene>
    <name evidence="5" type="ORF">JCM9152_3121</name>
</gene>
<keyword evidence="1" id="KW-0678">Repressor</keyword>
<dbReference type="EMBL" id="BAUU01000022">
    <property type="protein sequence ID" value="GAE31641.1"/>
    <property type="molecule type" value="Genomic_DNA"/>
</dbReference>
<keyword evidence="6" id="KW-1185">Reference proteome</keyword>
<evidence type="ECO:0000313" key="5">
    <source>
        <dbReference type="EMBL" id="GAE31641.1"/>
    </source>
</evidence>
<reference evidence="5" key="1">
    <citation type="journal article" date="2014" name="Genome Announc.">
        <title>Draft Genome Sequences of Three Alkaliphilic Bacillus Strains, Bacillus wakoensis JCM 9140T, Bacillus akibai JCM 9157T, and Bacillus hemicellulosilyticus JCM 9152T.</title>
        <authorList>
            <person name="Yuki M."/>
            <person name="Oshima K."/>
            <person name="Suda W."/>
            <person name="Oshida Y."/>
            <person name="Kitamura K."/>
            <person name="Iida T."/>
            <person name="Hattori M."/>
            <person name="Ohkuma M."/>
        </authorList>
    </citation>
    <scope>NUCLEOTIDE SEQUENCE [LARGE SCALE GENOMIC DNA]</scope>
    <source>
        <strain evidence="5">JCM 9152</strain>
    </source>
</reference>
<protein>
    <submittedName>
        <fullName evidence="5">Transcriptional regulator</fullName>
    </submittedName>
</protein>